<dbReference type="AlphaFoldDB" id="A0A3D9XL66"/>
<sequence>MGRPNGYLPLPMTRDPSARIAALKAEVAATQDAAAAMVVTTIQAMGATPGQMLLIAREYQAVADGRRRSRITGIIARKVAEKLRGEVEE</sequence>
<organism evidence="1 2">
    <name type="scientific">Paracoccus versutus</name>
    <name type="common">Thiobacillus versutus</name>
    <dbReference type="NCBI Taxonomy" id="34007"/>
    <lineage>
        <taxon>Bacteria</taxon>
        <taxon>Pseudomonadati</taxon>
        <taxon>Pseudomonadota</taxon>
        <taxon>Alphaproteobacteria</taxon>
        <taxon>Rhodobacterales</taxon>
        <taxon>Paracoccaceae</taxon>
        <taxon>Paracoccus</taxon>
    </lineage>
</organism>
<comment type="caution">
    <text evidence="1">The sequence shown here is derived from an EMBL/GenBank/DDBJ whole genome shotgun (WGS) entry which is preliminary data.</text>
</comment>
<evidence type="ECO:0000313" key="2">
    <source>
        <dbReference type="Proteomes" id="UP000256941"/>
    </source>
</evidence>
<dbReference type="EMBL" id="QTUJ01000002">
    <property type="protein sequence ID" value="REF70378.1"/>
    <property type="molecule type" value="Genomic_DNA"/>
</dbReference>
<reference evidence="1 2" key="1">
    <citation type="submission" date="2018-08" db="EMBL/GenBank/DDBJ databases">
        <title>Genomic Encyclopedia of Archaeal and Bacterial Type Strains, Phase II (KMG-II): from individual species to whole genera.</title>
        <authorList>
            <person name="Goeker M."/>
        </authorList>
    </citation>
    <scope>NUCLEOTIDE SEQUENCE [LARGE SCALE GENOMIC DNA]</scope>
    <source>
        <strain evidence="1 2">DSM 17099</strain>
    </source>
</reference>
<gene>
    <name evidence="1" type="ORF">BDD41_3110</name>
</gene>
<protein>
    <submittedName>
        <fullName evidence="1">Uncharacterized protein</fullName>
    </submittedName>
</protein>
<proteinExistence type="predicted"/>
<evidence type="ECO:0000313" key="1">
    <source>
        <dbReference type="EMBL" id="REF70378.1"/>
    </source>
</evidence>
<name>A0A3D9XL66_PARVE</name>
<accession>A0A3D9XL66</accession>
<dbReference type="Proteomes" id="UP000256941">
    <property type="component" value="Unassembled WGS sequence"/>
</dbReference>